<protein>
    <submittedName>
        <fullName evidence="1">Uncharacterized protein</fullName>
    </submittedName>
</protein>
<organism evidence="1 2">
    <name type="scientific">Dermacentor silvarum</name>
    <name type="common">Tick</name>
    <dbReference type="NCBI Taxonomy" id="543639"/>
    <lineage>
        <taxon>Eukaryota</taxon>
        <taxon>Metazoa</taxon>
        <taxon>Ecdysozoa</taxon>
        <taxon>Arthropoda</taxon>
        <taxon>Chelicerata</taxon>
        <taxon>Arachnida</taxon>
        <taxon>Acari</taxon>
        <taxon>Parasitiformes</taxon>
        <taxon>Ixodida</taxon>
        <taxon>Ixodoidea</taxon>
        <taxon>Ixodidae</taxon>
        <taxon>Rhipicephalinae</taxon>
        <taxon>Dermacentor</taxon>
    </lineage>
</organism>
<proteinExistence type="predicted"/>
<dbReference type="EMBL" id="CM023478">
    <property type="protein sequence ID" value="KAH7932805.1"/>
    <property type="molecule type" value="Genomic_DNA"/>
</dbReference>
<evidence type="ECO:0000313" key="1">
    <source>
        <dbReference type="EMBL" id="KAH7932805.1"/>
    </source>
</evidence>
<comment type="caution">
    <text evidence="1">The sequence shown here is derived from an EMBL/GenBank/DDBJ whole genome shotgun (WGS) entry which is preliminary data.</text>
</comment>
<name>A0ACB8C0T7_DERSI</name>
<accession>A0ACB8C0T7</accession>
<sequence>MAHKNTDTVIWQWNCRGYRHKQPVLRQHLRTSSREPDVLILQETHDTPITLPGYQPFIAANAPHGVSTLVRHRITAIEHDLHDRRTEHLFIELIPHKKRTDGIFILNIYNAPSLRHSRFLTLFKKALNAAGSSPLVIGGDFNLPHTAAPTQRKKPASRLPLAGVKIQGNETTSPLHSTEEPDAQMFSMESSEEWSSQENTLELCSFGANISFMSASERAH</sequence>
<reference evidence="1" key="1">
    <citation type="submission" date="2020-05" db="EMBL/GenBank/DDBJ databases">
        <title>Large-scale comparative analyses of tick genomes elucidate their genetic diversity and vector capacities.</title>
        <authorList>
            <person name="Jia N."/>
            <person name="Wang J."/>
            <person name="Shi W."/>
            <person name="Du L."/>
            <person name="Sun Y."/>
            <person name="Zhan W."/>
            <person name="Jiang J."/>
            <person name="Wang Q."/>
            <person name="Zhang B."/>
            <person name="Ji P."/>
            <person name="Sakyi L.B."/>
            <person name="Cui X."/>
            <person name="Yuan T."/>
            <person name="Jiang B."/>
            <person name="Yang W."/>
            <person name="Lam T.T.-Y."/>
            <person name="Chang Q."/>
            <person name="Ding S."/>
            <person name="Wang X."/>
            <person name="Zhu J."/>
            <person name="Ruan X."/>
            <person name="Zhao L."/>
            <person name="Wei J."/>
            <person name="Que T."/>
            <person name="Du C."/>
            <person name="Cheng J."/>
            <person name="Dai P."/>
            <person name="Han X."/>
            <person name="Huang E."/>
            <person name="Gao Y."/>
            <person name="Liu J."/>
            <person name="Shao H."/>
            <person name="Ye R."/>
            <person name="Li L."/>
            <person name="Wei W."/>
            <person name="Wang X."/>
            <person name="Wang C."/>
            <person name="Yang T."/>
            <person name="Huo Q."/>
            <person name="Li W."/>
            <person name="Guo W."/>
            <person name="Chen H."/>
            <person name="Zhou L."/>
            <person name="Ni X."/>
            <person name="Tian J."/>
            <person name="Zhou Y."/>
            <person name="Sheng Y."/>
            <person name="Liu T."/>
            <person name="Pan Y."/>
            <person name="Xia L."/>
            <person name="Li J."/>
            <person name="Zhao F."/>
            <person name="Cao W."/>
        </authorList>
    </citation>
    <scope>NUCLEOTIDE SEQUENCE</scope>
    <source>
        <strain evidence="1">Dsil-2018</strain>
    </source>
</reference>
<gene>
    <name evidence="1" type="ORF">HPB49_003243</name>
</gene>
<evidence type="ECO:0000313" key="2">
    <source>
        <dbReference type="Proteomes" id="UP000821865"/>
    </source>
</evidence>
<dbReference type="Proteomes" id="UP000821865">
    <property type="component" value="Chromosome 9"/>
</dbReference>
<keyword evidence="2" id="KW-1185">Reference proteome</keyword>